<feature type="signal peptide" evidence="1">
    <location>
        <begin position="1"/>
        <end position="24"/>
    </location>
</feature>
<comment type="caution">
    <text evidence="2">The sequence shown here is derived from an EMBL/GenBank/DDBJ whole genome shotgun (WGS) entry which is preliminary data.</text>
</comment>
<reference evidence="2 3" key="1">
    <citation type="submission" date="2018-03" db="EMBL/GenBank/DDBJ databases">
        <title>Genomic Encyclopedia of Archaeal and Bacterial Type Strains, Phase II (KMG-II): from individual species to whole genera.</title>
        <authorList>
            <person name="Goeker M."/>
        </authorList>
    </citation>
    <scope>NUCLEOTIDE SEQUENCE [LARGE SCALE GENOMIC DNA]</scope>
    <source>
        <strain evidence="2 3">DSM 28057</strain>
    </source>
</reference>
<evidence type="ECO:0000313" key="2">
    <source>
        <dbReference type="EMBL" id="PSL04902.1"/>
    </source>
</evidence>
<dbReference type="Pfam" id="PF11306">
    <property type="entry name" value="DUF3108"/>
    <property type="match status" value="1"/>
</dbReference>
<evidence type="ECO:0000313" key="3">
    <source>
        <dbReference type="Proteomes" id="UP000240708"/>
    </source>
</evidence>
<dbReference type="RefSeq" id="WP_106566955.1">
    <property type="nucleotide sequence ID" value="NZ_PYGF01000004.1"/>
</dbReference>
<dbReference type="EMBL" id="PYGF01000004">
    <property type="protein sequence ID" value="PSL04902.1"/>
    <property type="molecule type" value="Genomic_DNA"/>
</dbReference>
<keyword evidence="3" id="KW-1185">Reference proteome</keyword>
<organism evidence="2 3">
    <name type="scientific">Cecembia rubra</name>
    <dbReference type="NCBI Taxonomy" id="1485585"/>
    <lineage>
        <taxon>Bacteria</taxon>
        <taxon>Pseudomonadati</taxon>
        <taxon>Bacteroidota</taxon>
        <taxon>Cytophagia</taxon>
        <taxon>Cytophagales</taxon>
        <taxon>Cyclobacteriaceae</taxon>
        <taxon>Cecembia</taxon>
    </lineage>
</organism>
<dbReference type="AlphaFoldDB" id="A0A2P8E612"/>
<dbReference type="OrthoDB" id="9808473at2"/>
<gene>
    <name evidence="2" type="ORF">CLV48_10476</name>
</gene>
<name>A0A2P8E612_9BACT</name>
<dbReference type="InterPro" id="IPR021457">
    <property type="entry name" value="DUF3108"/>
</dbReference>
<accession>A0A2P8E612</accession>
<sequence>MKKVTFKSVIVTFFFCLASLQVLAQKNMAFKTGEELTFKVSFGFLDAAEAKMLVNPKIYHTDNRPTFKIDVYGQTLGVFKLFKVNDNWGSFLDTAKIIPYQSYRHIEEGKYRKHERVLFDHQKKNAHVRLYDRENKELVSTMDYPVPANVQDIVSGFYFLRTMDLKKLKKGDMVTLSGFFDKEVHHIKLIYSGKEHLKTKIGDFDTFVFSPIIPKNKLFRGEQPVTVWVTDDANKIPVRIKAKLWVGSLDMEITEAKELRNN</sequence>
<protein>
    <submittedName>
        <fullName evidence="2">Uncharacterized protein DUF3108</fullName>
    </submittedName>
</protein>
<keyword evidence="1" id="KW-0732">Signal</keyword>
<evidence type="ECO:0000256" key="1">
    <source>
        <dbReference type="SAM" id="SignalP"/>
    </source>
</evidence>
<proteinExistence type="predicted"/>
<feature type="chain" id="PRO_5015135962" evidence="1">
    <location>
        <begin position="25"/>
        <end position="262"/>
    </location>
</feature>
<dbReference type="Proteomes" id="UP000240708">
    <property type="component" value="Unassembled WGS sequence"/>
</dbReference>